<evidence type="ECO:0000313" key="2">
    <source>
        <dbReference type="Proteomes" id="UP000515703"/>
    </source>
</evidence>
<evidence type="ECO:0008006" key="3">
    <source>
        <dbReference type="Google" id="ProtNLM"/>
    </source>
</evidence>
<reference evidence="1 2" key="1">
    <citation type="submission" date="2020-08" db="EMBL/GenBank/DDBJ databases">
        <title>Draft genome sequencing of an Anaerocolumna strain isolated from anoxic soil subjected to BSD treatment.</title>
        <authorList>
            <person name="Uek A."/>
            <person name="Tonouchi A."/>
        </authorList>
    </citation>
    <scope>NUCLEOTIDE SEQUENCE [LARGE SCALE GENOMIC DNA]</scope>
    <source>
        <strain evidence="1 2">CTTW</strain>
    </source>
</reference>
<dbReference type="SUPFAM" id="SSF52540">
    <property type="entry name" value="P-loop containing nucleoside triphosphate hydrolases"/>
    <property type="match status" value="1"/>
</dbReference>
<evidence type="ECO:0000313" key="1">
    <source>
        <dbReference type="EMBL" id="BCK01577.1"/>
    </source>
</evidence>
<dbReference type="Proteomes" id="UP000515703">
    <property type="component" value="Chromosome"/>
</dbReference>
<name>A0A7M3SAF9_9FIRM</name>
<dbReference type="AlphaFoldDB" id="A0A7M3SAF9"/>
<organism evidence="1 2">
    <name type="scientific">Anaerocolumna chitinilytica</name>
    <dbReference type="NCBI Taxonomy" id="1727145"/>
    <lineage>
        <taxon>Bacteria</taxon>
        <taxon>Bacillati</taxon>
        <taxon>Bacillota</taxon>
        <taxon>Clostridia</taxon>
        <taxon>Lachnospirales</taxon>
        <taxon>Lachnospiraceae</taxon>
        <taxon>Anaerocolumna</taxon>
    </lineage>
</organism>
<gene>
    <name evidence="1" type="ORF">bsdcttw_46170</name>
</gene>
<protein>
    <recommendedName>
        <fullName evidence="3">Adenylyl-sulfate kinase</fullName>
    </recommendedName>
</protein>
<dbReference type="KEGG" id="acht:bsdcttw_46170"/>
<dbReference type="EMBL" id="AP023368">
    <property type="protein sequence ID" value="BCK01577.1"/>
    <property type="molecule type" value="Genomic_DNA"/>
</dbReference>
<sequence length="217" mass="25236">MPEIYCPICGNIKPENIDLYKQVLRKQNFESSPIYPTCRKCNSALTLNKICNGGEIVVLSGTCGSGKSSVAIELMKNHGFIAIDSDCSMQSFRYKFNVKQVDYRSDEMLAEIANEIDFVRLFSNKIVLAQIVLKEDIDRYKKIFNERNLKYRFYILKPSYEKAVDRCQTRRCHANITPEYWIKYFYELLGFNDNVIVIDNSKLTIEETANRILLDFT</sequence>
<accession>A0A7M3SAF9</accession>
<dbReference type="InterPro" id="IPR027417">
    <property type="entry name" value="P-loop_NTPase"/>
</dbReference>
<proteinExistence type="predicted"/>
<dbReference type="RefSeq" id="WP_185257125.1">
    <property type="nucleotide sequence ID" value="NZ_AP023368.1"/>
</dbReference>
<keyword evidence="2" id="KW-1185">Reference proteome</keyword>
<dbReference type="Gene3D" id="3.40.50.300">
    <property type="entry name" value="P-loop containing nucleotide triphosphate hydrolases"/>
    <property type="match status" value="1"/>
</dbReference>
<reference evidence="1 2" key="2">
    <citation type="submission" date="2020-08" db="EMBL/GenBank/DDBJ databases">
        <authorList>
            <person name="Ueki A."/>
            <person name="Tonouchi A."/>
        </authorList>
    </citation>
    <scope>NUCLEOTIDE SEQUENCE [LARGE SCALE GENOMIC DNA]</scope>
    <source>
        <strain evidence="1 2">CTTW</strain>
    </source>
</reference>